<evidence type="ECO:0000256" key="3">
    <source>
        <dbReference type="ARBA" id="ARBA00022475"/>
    </source>
</evidence>
<feature type="binding site" evidence="9">
    <location>
        <position position="96"/>
    </location>
    <ligand>
        <name>Mg(2+)</name>
        <dbReference type="ChEBI" id="CHEBI:18420"/>
        <label>2</label>
    </ligand>
</feature>
<evidence type="ECO:0000256" key="6">
    <source>
        <dbReference type="ARBA" id="ARBA00022801"/>
    </source>
</evidence>
<dbReference type="PROSITE" id="PS00629">
    <property type="entry name" value="IMP_1"/>
    <property type="match status" value="1"/>
</dbReference>
<feature type="binding site" evidence="9">
    <location>
        <position position="223"/>
    </location>
    <ligand>
        <name>substrate</name>
    </ligand>
</feature>
<evidence type="ECO:0000256" key="8">
    <source>
        <dbReference type="ARBA" id="ARBA00023136"/>
    </source>
</evidence>
<dbReference type="HAMAP" id="MF_02095">
    <property type="entry name" value="CysQ"/>
    <property type="match status" value="1"/>
</dbReference>
<feature type="binding site" evidence="9">
    <location>
        <position position="95"/>
    </location>
    <ligand>
        <name>Mg(2+)</name>
        <dbReference type="ChEBI" id="CHEBI:18420"/>
        <label>1</label>
    </ligand>
</feature>
<proteinExistence type="inferred from homology"/>
<dbReference type="GO" id="GO:0000287">
    <property type="term" value="F:magnesium ion binding"/>
    <property type="evidence" value="ECO:0007669"/>
    <property type="project" value="UniProtKB-UniRule"/>
</dbReference>
<feature type="binding site" evidence="9">
    <location>
        <position position="74"/>
    </location>
    <ligand>
        <name>Mg(2+)</name>
        <dbReference type="ChEBI" id="CHEBI:18420"/>
        <label>1</label>
    </ligand>
</feature>
<reference evidence="11 12" key="1">
    <citation type="submission" date="2016-11" db="EMBL/GenBank/DDBJ databases">
        <authorList>
            <person name="Jaros S."/>
            <person name="Januszkiewicz K."/>
            <person name="Wedrychowicz H."/>
        </authorList>
    </citation>
    <scope>NUCLEOTIDE SEQUENCE [LARGE SCALE GENOMIC DNA]</scope>
    <source>
        <strain evidence="11 12">DSM 19436</strain>
    </source>
</reference>
<dbReference type="GO" id="GO:0008441">
    <property type="term" value="F:3'(2'),5'-bisphosphate nucleotidase activity"/>
    <property type="evidence" value="ECO:0007669"/>
    <property type="project" value="UniProtKB-UniRule"/>
</dbReference>
<comment type="function">
    <text evidence="9">Converts adenosine-3',5'-bisphosphate (PAP) to AMP.</text>
</comment>
<organism evidence="11 12">
    <name type="scientific">Kaistia soli DSM 19436</name>
    <dbReference type="NCBI Taxonomy" id="1122133"/>
    <lineage>
        <taxon>Bacteria</taxon>
        <taxon>Pseudomonadati</taxon>
        <taxon>Pseudomonadota</taxon>
        <taxon>Alphaproteobacteria</taxon>
        <taxon>Hyphomicrobiales</taxon>
        <taxon>Kaistiaceae</taxon>
        <taxon>Kaistia</taxon>
    </lineage>
</organism>
<keyword evidence="4 9" id="KW-0997">Cell inner membrane</keyword>
<feature type="binding site" evidence="10">
    <location>
        <position position="223"/>
    </location>
    <ligand>
        <name>Mg(2+)</name>
        <dbReference type="ChEBI" id="CHEBI:18420"/>
        <label>1</label>
        <note>catalytic</note>
    </ligand>
</feature>
<keyword evidence="3 9" id="KW-1003">Cell membrane</keyword>
<evidence type="ECO:0000256" key="7">
    <source>
        <dbReference type="ARBA" id="ARBA00022842"/>
    </source>
</evidence>
<dbReference type="STRING" id="1122133.SAMN02745157_4744"/>
<dbReference type="InterPro" id="IPR050725">
    <property type="entry name" value="CysQ/Inositol_MonoPase"/>
</dbReference>
<sequence length="275" mass="28889">MTTASLPISDAELLETLVDTVLRAGRVVLEVYDSAFAVEQKGDSSPVTEADRLAEVIILADLARLVPGIPVVAEEACSSGQVPAVGATFFLVDPVDGTREFISRNGDFTVNIGLIRNGTPVLGIVYAPVRGALYLGRLGAAAERLYVENDRVVARQIIGVACPCPEPPRIIASRSHRTSETDAFIATHPGASIVSAGSSLKFCLMAAGEADLYPRMGPTMQWDTAAGDAVLRAAGGIVTETDGRPLGYGPNGRPGAMAFANPWFVAYGCVRTNLD</sequence>
<dbReference type="PROSITE" id="PS00630">
    <property type="entry name" value="IMP_2"/>
    <property type="match status" value="1"/>
</dbReference>
<dbReference type="SUPFAM" id="SSF56655">
    <property type="entry name" value="Carbohydrate phosphatase"/>
    <property type="match status" value="1"/>
</dbReference>
<comment type="similarity">
    <text evidence="2 9">Belongs to the inositol monophosphatase superfamily. CysQ family.</text>
</comment>
<dbReference type="GO" id="GO:0000103">
    <property type="term" value="P:sulfate assimilation"/>
    <property type="evidence" value="ECO:0007669"/>
    <property type="project" value="TreeGrafter"/>
</dbReference>
<feature type="binding site" evidence="9">
    <location>
        <position position="223"/>
    </location>
    <ligand>
        <name>Mg(2+)</name>
        <dbReference type="ChEBI" id="CHEBI:18420"/>
        <label>2</label>
    </ligand>
</feature>
<feature type="binding site" evidence="9">
    <location>
        <position position="74"/>
    </location>
    <ligand>
        <name>substrate</name>
    </ligand>
</feature>
<dbReference type="Pfam" id="PF00459">
    <property type="entry name" value="Inositol_P"/>
    <property type="match status" value="1"/>
</dbReference>
<protein>
    <recommendedName>
        <fullName evidence="9">3'(2'),5'-bisphosphate nucleotidase CysQ</fullName>
        <ecNumber evidence="9">3.1.3.7</ecNumber>
    </recommendedName>
    <alternativeName>
        <fullName evidence="9">3'(2'),5-bisphosphonucleoside 3'(2')-phosphohydrolase</fullName>
    </alternativeName>
    <alternativeName>
        <fullName evidence="9">3'-phosphoadenosine 5'-phosphate phosphatase</fullName>
        <shortName evidence="9">PAP phosphatase</shortName>
    </alternativeName>
</protein>
<name>A0A1M5MBW2_9HYPH</name>
<comment type="subcellular location">
    <subcellularLocation>
        <location evidence="9">Cell inner membrane</location>
        <topology evidence="9">Peripheral membrane protein</topology>
        <orientation evidence="9">Cytoplasmic side</orientation>
    </subcellularLocation>
</comment>
<dbReference type="Gene3D" id="3.40.190.80">
    <property type="match status" value="1"/>
</dbReference>
<evidence type="ECO:0000313" key="11">
    <source>
        <dbReference type="EMBL" id="SHG74725.1"/>
    </source>
</evidence>
<evidence type="ECO:0000256" key="1">
    <source>
        <dbReference type="ARBA" id="ARBA00001625"/>
    </source>
</evidence>
<dbReference type="GO" id="GO:0050427">
    <property type="term" value="P:3'-phosphoadenosine 5'-phosphosulfate metabolic process"/>
    <property type="evidence" value="ECO:0007669"/>
    <property type="project" value="TreeGrafter"/>
</dbReference>
<evidence type="ECO:0000256" key="2">
    <source>
        <dbReference type="ARBA" id="ARBA00005289"/>
    </source>
</evidence>
<feature type="binding site" evidence="9">
    <location>
        <position position="93"/>
    </location>
    <ligand>
        <name>Mg(2+)</name>
        <dbReference type="ChEBI" id="CHEBI:18420"/>
        <label>1</label>
    </ligand>
</feature>
<evidence type="ECO:0000256" key="10">
    <source>
        <dbReference type="PIRSR" id="PIRSR600760-2"/>
    </source>
</evidence>
<dbReference type="RefSeq" id="WP_073058050.1">
    <property type="nucleotide sequence ID" value="NZ_FQUP01000007.1"/>
</dbReference>
<dbReference type="InterPro" id="IPR020550">
    <property type="entry name" value="Inositol_monophosphatase_CS"/>
</dbReference>
<gene>
    <name evidence="9" type="primary">cysQ</name>
    <name evidence="11" type="ORF">SAMN02745157_4744</name>
</gene>
<evidence type="ECO:0000256" key="5">
    <source>
        <dbReference type="ARBA" id="ARBA00022723"/>
    </source>
</evidence>
<dbReference type="CDD" id="cd01638">
    <property type="entry name" value="CysQ"/>
    <property type="match status" value="1"/>
</dbReference>
<dbReference type="GO" id="GO:0046854">
    <property type="term" value="P:phosphatidylinositol phosphate biosynthetic process"/>
    <property type="evidence" value="ECO:0007669"/>
    <property type="project" value="InterPro"/>
</dbReference>
<feature type="binding site" evidence="10">
    <location>
        <position position="96"/>
    </location>
    <ligand>
        <name>Mg(2+)</name>
        <dbReference type="ChEBI" id="CHEBI:18420"/>
        <label>1</label>
        <note>catalytic</note>
    </ligand>
</feature>
<dbReference type="EMBL" id="FQUP01000007">
    <property type="protein sequence ID" value="SHG74725.1"/>
    <property type="molecule type" value="Genomic_DNA"/>
</dbReference>
<comment type="cofactor">
    <cofactor evidence="9 10">
        <name>Mg(2+)</name>
        <dbReference type="ChEBI" id="CHEBI:18420"/>
    </cofactor>
</comment>
<accession>A0A1M5MBW2</accession>
<feature type="binding site" evidence="10">
    <location>
        <position position="74"/>
    </location>
    <ligand>
        <name>Mg(2+)</name>
        <dbReference type="ChEBI" id="CHEBI:18420"/>
        <label>1</label>
        <note>catalytic</note>
    </ligand>
</feature>
<dbReference type="OrthoDB" id="9785695at2"/>
<comment type="catalytic activity">
    <reaction evidence="1 9">
        <text>adenosine 3',5'-bisphosphate + H2O = AMP + phosphate</text>
        <dbReference type="Rhea" id="RHEA:10040"/>
        <dbReference type="ChEBI" id="CHEBI:15377"/>
        <dbReference type="ChEBI" id="CHEBI:43474"/>
        <dbReference type="ChEBI" id="CHEBI:58343"/>
        <dbReference type="ChEBI" id="CHEBI:456215"/>
        <dbReference type="EC" id="3.1.3.7"/>
    </reaction>
</comment>
<dbReference type="NCBIfam" id="TIGR01331">
    <property type="entry name" value="bisphos_cysQ"/>
    <property type="match status" value="1"/>
</dbReference>
<dbReference type="EC" id="3.1.3.7" evidence="9"/>
<dbReference type="InterPro" id="IPR020583">
    <property type="entry name" value="Inositol_monoP_metal-BS"/>
</dbReference>
<dbReference type="InterPro" id="IPR006240">
    <property type="entry name" value="CysQ"/>
</dbReference>
<dbReference type="AlphaFoldDB" id="A0A1M5MBW2"/>
<dbReference type="PANTHER" id="PTHR43028:SF5">
    <property type="entry name" value="3'(2'),5'-BISPHOSPHATE NUCLEOTIDASE 1"/>
    <property type="match status" value="1"/>
</dbReference>
<dbReference type="PRINTS" id="PR00377">
    <property type="entry name" value="IMPHPHTASES"/>
</dbReference>
<dbReference type="GO" id="GO:0005886">
    <property type="term" value="C:plasma membrane"/>
    <property type="evidence" value="ECO:0007669"/>
    <property type="project" value="UniProtKB-SubCell"/>
</dbReference>
<evidence type="ECO:0000256" key="4">
    <source>
        <dbReference type="ARBA" id="ARBA00022519"/>
    </source>
</evidence>
<dbReference type="PANTHER" id="PTHR43028">
    <property type="entry name" value="3'(2'),5'-BISPHOSPHATE NUCLEOTIDASE 1"/>
    <property type="match status" value="1"/>
</dbReference>
<feature type="binding site" evidence="9 10">
    <location>
        <position position="93"/>
    </location>
    <ligand>
        <name>Mg(2+)</name>
        <dbReference type="ChEBI" id="CHEBI:18420"/>
        <label>2</label>
    </ligand>
</feature>
<keyword evidence="5 9" id="KW-0479">Metal-binding</keyword>
<keyword evidence="6 9" id="KW-0378">Hydrolase</keyword>
<dbReference type="Proteomes" id="UP000184485">
    <property type="component" value="Unassembled WGS sequence"/>
</dbReference>
<keyword evidence="7 9" id="KW-0460">Magnesium</keyword>
<evidence type="ECO:0000256" key="9">
    <source>
        <dbReference type="HAMAP-Rule" id="MF_02095"/>
    </source>
</evidence>
<feature type="binding site" evidence="9">
    <location>
        <begin position="95"/>
        <end position="98"/>
    </location>
    <ligand>
        <name>substrate</name>
    </ligand>
</feature>
<evidence type="ECO:0000313" key="12">
    <source>
        <dbReference type="Proteomes" id="UP000184485"/>
    </source>
</evidence>
<dbReference type="Gene3D" id="3.30.540.10">
    <property type="entry name" value="Fructose-1,6-Bisphosphatase, subunit A, domain 1"/>
    <property type="match status" value="1"/>
</dbReference>
<keyword evidence="12" id="KW-1185">Reference proteome</keyword>
<keyword evidence="8 9" id="KW-0472">Membrane</keyword>
<dbReference type="InterPro" id="IPR000760">
    <property type="entry name" value="Inositol_monophosphatase-like"/>
</dbReference>